<dbReference type="Proteomes" id="UP001310248">
    <property type="component" value="Unassembled WGS sequence"/>
</dbReference>
<evidence type="ECO:0000256" key="3">
    <source>
        <dbReference type="ARBA" id="ARBA00022448"/>
    </source>
</evidence>
<dbReference type="EMBL" id="JAYDYW010000016">
    <property type="protein sequence ID" value="MEE1675889.1"/>
    <property type="molecule type" value="Genomic_DNA"/>
</dbReference>
<dbReference type="CDD" id="cd11480">
    <property type="entry name" value="SLC5sbd_u4"/>
    <property type="match status" value="1"/>
</dbReference>
<keyword evidence="5" id="KW-0769">Symport</keyword>
<keyword evidence="11" id="KW-1185">Reference proteome</keyword>
<evidence type="ECO:0000256" key="6">
    <source>
        <dbReference type="ARBA" id="ARBA00022989"/>
    </source>
</evidence>
<keyword evidence="7 9" id="KW-0472">Membrane</keyword>
<dbReference type="PROSITE" id="PS50283">
    <property type="entry name" value="NA_SOLUT_SYMP_3"/>
    <property type="match status" value="1"/>
</dbReference>
<feature type="transmembrane region" description="Helical" evidence="9">
    <location>
        <begin position="282"/>
        <end position="303"/>
    </location>
</feature>
<comment type="caution">
    <text evidence="10">The sequence shown here is derived from an EMBL/GenBank/DDBJ whole genome shotgun (WGS) entry which is preliminary data.</text>
</comment>
<evidence type="ECO:0000313" key="10">
    <source>
        <dbReference type="EMBL" id="MEE1675889.1"/>
    </source>
</evidence>
<proteinExistence type="inferred from homology"/>
<dbReference type="RefSeq" id="WP_329776660.1">
    <property type="nucleotide sequence ID" value="NZ_JAYDYW010000016.1"/>
</dbReference>
<feature type="transmembrane region" description="Helical" evidence="9">
    <location>
        <begin position="249"/>
        <end position="270"/>
    </location>
</feature>
<comment type="subcellular location">
    <subcellularLocation>
        <location evidence="1">Membrane</location>
        <topology evidence="1">Multi-pass membrane protein</topology>
    </subcellularLocation>
</comment>
<keyword evidence="6 9" id="KW-1133">Transmembrane helix</keyword>
<evidence type="ECO:0000256" key="4">
    <source>
        <dbReference type="ARBA" id="ARBA00022692"/>
    </source>
</evidence>
<feature type="transmembrane region" description="Helical" evidence="9">
    <location>
        <begin position="153"/>
        <end position="170"/>
    </location>
</feature>
<feature type="transmembrane region" description="Helical" evidence="9">
    <location>
        <begin position="182"/>
        <end position="205"/>
    </location>
</feature>
<dbReference type="InterPro" id="IPR019899">
    <property type="entry name" value="Na/solute_symporter_VC_2705"/>
</dbReference>
<accession>A0ABU7GA04</accession>
<gene>
    <name evidence="10" type="ORF">SNR37_001216</name>
</gene>
<organism evidence="10 11">
    <name type="scientific">Agarivorans aestuarii</name>
    <dbReference type="NCBI Taxonomy" id="1563703"/>
    <lineage>
        <taxon>Bacteria</taxon>
        <taxon>Pseudomonadati</taxon>
        <taxon>Pseudomonadota</taxon>
        <taxon>Gammaproteobacteria</taxon>
        <taxon>Alteromonadales</taxon>
        <taxon>Alteromonadaceae</taxon>
        <taxon>Agarivorans</taxon>
    </lineage>
</organism>
<feature type="transmembrane region" description="Helical" evidence="9">
    <location>
        <begin position="378"/>
        <end position="406"/>
    </location>
</feature>
<feature type="transmembrane region" description="Helical" evidence="9">
    <location>
        <begin position="427"/>
        <end position="444"/>
    </location>
</feature>
<dbReference type="PANTHER" id="PTHR48086">
    <property type="entry name" value="SODIUM/PROLINE SYMPORTER-RELATED"/>
    <property type="match status" value="1"/>
</dbReference>
<name>A0ABU7GA04_9ALTE</name>
<evidence type="ECO:0000256" key="9">
    <source>
        <dbReference type="SAM" id="Phobius"/>
    </source>
</evidence>
<dbReference type="InterPro" id="IPR050277">
    <property type="entry name" value="Sodium:Solute_Symporter"/>
</dbReference>
<feature type="transmembrane region" description="Helical" evidence="9">
    <location>
        <begin position="116"/>
        <end position="133"/>
    </location>
</feature>
<keyword evidence="3" id="KW-0813">Transport</keyword>
<dbReference type="InterPro" id="IPR001734">
    <property type="entry name" value="Na/solute_symporter"/>
</dbReference>
<dbReference type="InterPro" id="IPR038377">
    <property type="entry name" value="Na/Glc_symporter_sf"/>
</dbReference>
<reference evidence="10 11" key="2">
    <citation type="submission" date="2023-12" db="EMBL/GenBank/DDBJ databases">
        <authorList>
            <consortium name="Cladostephus spongiosus"/>
            <person name="Lorente B."/>
            <person name="Cabral C."/>
            <person name="Frias J."/>
            <person name="Faria J."/>
            <person name="Toubarro D."/>
        </authorList>
    </citation>
    <scope>NUCLEOTIDE SEQUENCE [LARGE SCALE GENOMIC DNA]</scope>
    <source>
        <strain evidence="10 11">ZMCS4</strain>
    </source>
</reference>
<feature type="transmembrane region" description="Helical" evidence="9">
    <location>
        <begin position="75"/>
        <end position="95"/>
    </location>
</feature>
<feature type="transmembrane region" description="Helical" evidence="9">
    <location>
        <begin position="513"/>
        <end position="538"/>
    </location>
</feature>
<evidence type="ECO:0000256" key="2">
    <source>
        <dbReference type="ARBA" id="ARBA00006434"/>
    </source>
</evidence>
<feature type="transmembrane region" description="Helical" evidence="9">
    <location>
        <begin position="450"/>
        <end position="475"/>
    </location>
</feature>
<reference evidence="11" key="1">
    <citation type="submission" date="2023-07" db="EMBL/GenBank/DDBJ databases">
        <title>Draft genome sequence of Agarivorans aestuarii strain ZMCS4, a CAZymes producing bacteria isolated from the marine brown algae Clodostephus spongiosus.</title>
        <authorList>
            <person name="Lorente B."/>
            <person name="Cabral C."/>
            <person name="Frias J."/>
            <person name="Faria J."/>
            <person name="Toubarro D."/>
        </authorList>
    </citation>
    <scope>NUCLEOTIDE SEQUENCE [LARGE SCALE GENOMIC DNA]</scope>
    <source>
        <strain evidence="11">ZMCS4</strain>
    </source>
</reference>
<dbReference type="PANTHER" id="PTHR48086:SF5">
    <property type="entry name" value="NA(+):SOLUTE SYMPORTER (SSF FAMILY)"/>
    <property type="match status" value="1"/>
</dbReference>
<dbReference type="Gene3D" id="1.20.1730.10">
    <property type="entry name" value="Sodium/glucose cotransporter"/>
    <property type="match status" value="1"/>
</dbReference>
<dbReference type="NCBIfam" id="TIGR03648">
    <property type="entry name" value="Na_symport_lg"/>
    <property type="match status" value="1"/>
</dbReference>
<sequence>MDIQTWTSLFVALSFTLYMVIAIWAKANNTQDFYIANASIHPLTNGMATAATWMSAASFISLAGVISFLGYDGAVYLMGWTGGYVLLAVCLVPYLHRFGQYSVADFFGQRYYSKRARVLAVICTVFISFIYVAGQMRGVGVVFARFLEVNVNLGILLGMAIVFFYAVWGGMKGITYTQAAQYCVLVFAFLVPAIFTSIALTGQVFPQFGLGSNITGTPNIYLLDKLDGLSEELGFATFTNGTRNLSDQVFITAALMMGTAGLPHIIVRFFTVAKVGEARASAGYALAFIALLYTAAPAVGAFAKVNIIESINGLDLRGVAQEQQPRWLAHWQQAGLVEWTDENGDGRLFYSGDKRNEVTINQDIVVLASPELAKLPNWVVALVAAGGLAAALSTAAGLLLVIASSISHDLVKQTWQKPLSDKQELKLARCCAIVAIFAAGYLGINPPALVAEVVAIAFGLAASSLFPAIVLGIFVKSIGRTAVICGMLVGMCITLAYVAFFKFVSPALNHSEYWLWGISPEGIGALGMLANFSIVFIVQRFTKAAPAKVQDLVLALRKP</sequence>
<evidence type="ECO:0000256" key="5">
    <source>
        <dbReference type="ARBA" id="ARBA00022847"/>
    </source>
</evidence>
<feature type="transmembrane region" description="Helical" evidence="9">
    <location>
        <begin position="46"/>
        <end position="69"/>
    </location>
</feature>
<evidence type="ECO:0000256" key="7">
    <source>
        <dbReference type="ARBA" id="ARBA00023136"/>
    </source>
</evidence>
<protein>
    <submittedName>
        <fullName evidence="10">Cation acetate symporter</fullName>
    </submittedName>
</protein>
<evidence type="ECO:0000313" key="11">
    <source>
        <dbReference type="Proteomes" id="UP001310248"/>
    </source>
</evidence>
<feature type="transmembrane region" description="Helical" evidence="9">
    <location>
        <begin position="482"/>
        <end position="501"/>
    </location>
</feature>
<evidence type="ECO:0000256" key="1">
    <source>
        <dbReference type="ARBA" id="ARBA00004141"/>
    </source>
</evidence>
<keyword evidence="4 9" id="KW-0812">Transmembrane</keyword>
<evidence type="ECO:0000256" key="8">
    <source>
        <dbReference type="RuleBase" id="RU362091"/>
    </source>
</evidence>
<feature type="transmembrane region" description="Helical" evidence="9">
    <location>
        <begin position="6"/>
        <end position="25"/>
    </location>
</feature>
<dbReference type="Pfam" id="PF00474">
    <property type="entry name" value="SSF"/>
    <property type="match status" value="2"/>
</dbReference>
<comment type="similarity">
    <text evidence="2 8">Belongs to the sodium:solute symporter (SSF) (TC 2.A.21) family.</text>
</comment>